<name>A0A183NQZ7_9TREM</name>
<dbReference type="EMBL" id="UZAL01013451">
    <property type="protein sequence ID" value="VDP08103.1"/>
    <property type="molecule type" value="Genomic_DNA"/>
</dbReference>
<sequence>MAIRQIKSREAAVPDNIPTEALKSDTEVTAKMLPVLFRKIRKKEQVPPTDWKELHLINIPKKEGLSKCENYRGIKLLSVPGEVFSRELLSRIKDSTLRSTDRIP</sequence>
<proteinExistence type="predicted"/>
<reference evidence="1 2" key="1">
    <citation type="submission" date="2018-11" db="EMBL/GenBank/DDBJ databases">
        <authorList>
            <consortium name="Pathogen Informatics"/>
        </authorList>
    </citation>
    <scope>NUCLEOTIDE SEQUENCE [LARGE SCALE GENOMIC DNA]</scope>
    <source>
        <strain>Denwood</strain>
        <strain evidence="2">Zambia</strain>
    </source>
</reference>
<evidence type="ECO:0000313" key="1">
    <source>
        <dbReference type="EMBL" id="VDP08103.1"/>
    </source>
</evidence>
<accession>A0A183NQZ7</accession>
<dbReference type="PANTHER" id="PTHR47510">
    <property type="entry name" value="REVERSE TRANSCRIPTASE DOMAIN-CONTAINING PROTEIN"/>
    <property type="match status" value="1"/>
</dbReference>
<dbReference type="PANTHER" id="PTHR47510:SF3">
    <property type="entry name" value="ENDO_EXONUCLEASE_PHOSPHATASE DOMAIN-CONTAINING PROTEIN"/>
    <property type="match status" value="1"/>
</dbReference>
<keyword evidence="2" id="KW-1185">Reference proteome</keyword>
<dbReference type="AlphaFoldDB" id="A0A183NQZ7"/>
<gene>
    <name evidence="1" type="ORF">SMTD_LOCUS4533</name>
</gene>
<protein>
    <submittedName>
        <fullName evidence="1">Uncharacterized protein</fullName>
    </submittedName>
</protein>
<organism evidence="1 2">
    <name type="scientific">Schistosoma mattheei</name>
    <dbReference type="NCBI Taxonomy" id="31246"/>
    <lineage>
        <taxon>Eukaryota</taxon>
        <taxon>Metazoa</taxon>
        <taxon>Spiralia</taxon>
        <taxon>Lophotrochozoa</taxon>
        <taxon>Platyhelminthes</taxon>
        <taxon>Trematoda</taxon>
        <taxon>Digenea</taxon>
        <taxon>Strigeidida</taxon>
        <taxon>Schistosomatoidea</taxon>
        <taxon>Schistosomatidae</taxon>
        <taxon>Schistosoma</taxon>
    </lineage>
</organism>
<evidence type="ECO:0000313" key="2">
    <source>
        <dbReference type="Proteomes" id="UP000269396"/>
    </source>
</evidence>
<dbReference type="Proteomes" id="UP000269396">
    <property type="component" value="Unassembled WGS sequence"/>
</dbReference>